<evidence type="ECO:0000256" key="1">
    <source>
        <dbReference type="ARBA" id="ARBA00001970"/>
    </source>
</evidence>
<dbReference type="PANTHER" id="PTHR10106">
    <property type="entry name" value="CYTOCHROME B561-RELATED"/>
    <property type="match status" value="1"/>
</dbReference>
<keyword evidence="9" id="KW-0408">Iron</keyword>
<keyword evidence="3" id="KW-0813">Transport</keyword>
<evidence type="ECO:0000256" key="10">
    <source>
        <dbReference type="ARBA" id="ARBA00023136"/>
    </source>
</evidence>
<dbReference type="KEGG" id="dci:103519426"/>
<feature type="transmembrane region" description="Helical" evidence="11">
    <location>
        <begin position="220"/>
        <end position="240"/>
    </location>
</feature>
<evidence type="ECO:0000256" key="5">
    <source>
        <dbReference type="ARBA" id="ARBA00022692"/>
    </source>
</evidence>
<dbReference type="InterPro" id="IPR006593">
    <property type="entry name" value="Cyt_b561/ferric_Rdtase_TM"/>
</dbReference>
<evidence type="ECO:0000256" key="6">
    <source>
        <dbReference type="ARBA" id="ARBA00022723"/>
    </source>
</evidence>
<comment type="cofactor">
    <cofactor evidence="1">
        <name>heme b</name>
        <dbReference type="ChEBI" id="CHEBI:60344"/>
    </cofactor>
</comment>
<organism evidence="14">
    <name type="scientific">Diaphorina citri</name>
    <name type="common">Asian citrus psyllid</name>
    <dbReference type="NCBI Taxonomy" id="121845"/>
    <lineage>
        <taxon>Eukaryota</taxon>
        <taxon>Metazoa</taxon>
        <taxon>Ecdysozoa</taxon>
        <taxon>Arthropoda</taxon>
        <taxon>Hexapoda</taxon>
        <taxon>Insecta</taxon>
        <taxon>Pterygota</taxon>
        <taxon>Neoptera</taxon>
        <taxon>Paraneoptera</taxon>
        <taxon>Hemiptera</taxon>
        <taxon>Sternorrhyncha</taxon>
        <taxon>Psylloidea</taxon>
        <taxon>Psyllidae</taxon>
        <taxon>Diaphorininae</taxon>
        <taxon>Diaphorina</taxon>
    </lineage>
</organism>
<sequence length="262" mass="28968">MAMNGQELNSRSTQATDSKMAGHQVEDLRGFNPIFYFSQAVGAAIVVLVSIWTIHHRGGFTWRSNPGLEFNWHPLLMTIGLVYLGGNVNLIYRSLRNYGKKGLKLSHACLHGVILILVLFGLVAAFDSHNFAVPPKPNLYTLHSWIGLLTVILYCSQYVVGFISFMYPGIADALRGVLMPYHVFCGVSIFIMSSCAVLTGLLEKAIFTLSKDYASSGEGFLMNFIGLLVILYTILIGYLLHKPSYKRYPRPEDGVLLAGGLD</sequence>
<dbReference type="PaxDb" id="121845-A0A1S3DJ08"/>
<dbReference type="InterPro" id="IPR043205">
    <property type="entry name" value="CYB561/CYBRD1-like"/>
</dbReference>
<dbReference type="RefSeq" id="XP_026686746.1">
    <property type="nucleotide sequence ID" value="XM_026830945.1"/>
</dbReference>
<evidence type="ECO:0000313" key="13">
    <source>
        <dbReference type="Proteomes" id="UP000079169"/>
    </source>
</evidence>
<keyword evidence="13" id="KW-1185">Reference proteome</keyword>
<accession>A0A1S3DJ08</accession>
<evidence type="ECO:0000256" key="11">
    <source>
        <dbReference type="SAM" id="Phobius"/>
    </source>
</evidence>
<keyword evidence="10 11" id="KW-0472">Membrane</keyword>
<evidence type="ECO:0000313" key="16">
    <source>
        <dbReference type="RefSeq" id="XP_026686746.1"/>
    </source>
</evidence>
<evidence type="ECO:0000256" key="8">
    <source>
        <dbReference type="ARBA" id="ARBA00022989"/>
    </source>
</evidence>
<dbReference type="GO" id="GO:0016491">
    <property type="term" value="F:oxidoreductase activity"/>
    <property type="evidence" value="ECO:0007669"/>
    <property type="project" value="InterPro"/>
</dbReference>
<keyword evidence="4" id="KW-0349">Heme</keyword>
<dbReference type="Pfam" id="PF03188">
    <property type="entry name" value="Cytochrom_B561"/>
    <property type="match status" value="1"/>
</dbReference>
<gene>
    <name evidence="14 15 16" type="primary">LOC103519426</name>
</gene>
<proteinExistence type="predicted"/>
<feature type="transmembrane region" description="Helical" evidence="11">
    <location>
        <begin position="107"/>
        <end position="126"/>
    </location>
</feature>
<keyword evidence="6" id="KW-0479">Metal-binding</keyword>
<keyword evidence="7" id="KW-0249">Electron transport</keyword>
<keyword evidence="8 11" id="KW-1133">Transmembrane helix</keyword>
<feature type="transmembrane region" description="Helical" evidence="11">
    <location>
        <begin position="34"/>
        <end position="55"/>
    </location>
</feature>
<dbReference type="AlphaFoldDB" id="A0A1S3DJ08"/>
<feature type="transmembrane region" description="Helical" evidence="11">
    <location>
        <begin position="146"/>
        <end position="167"/>
    </location>
</feature>
<dbReference type="STRING" id="121845.A0A1S3DJ08"/>
<evidence type="ECO:0000256" key="4">
    <source>
        <dbReference type="ARBA" id="ARBA00022617"/>
    </source>
</evidence>
<feature type="transmembrane region" description="Helical" evidence="11">
    <location>
        <begin position="75"/>
        <end position="95"/>
    </location>
</feature>
<dbReference type="SMART" id="SM00665">
    <property type="entry name" value="B561"/>
    <property type="match status" value="1"/>
</dbReference>
<dbReference type="GO" id="GO:0046872">
    <property type="term" value="F:metal ion binding"/>
    <property type="evidence" value="ECO:0007669"/>
    <property type="project" value="UniProtKB-KW"/>
</dbReference>
<dbReference type="PANTHER" id="PTHR10106:SF0">
    <property type="entry name" value="LD36721P"/>
    <property type="match status" value="1"/>
</dbReference>
<dbReference type="RefSeq" id="XP_008482738.1">
    <property type="nucleotide sequence ID" value="XM_008484516.3"/>
</dbReference>
<evidence type="ECO:0000256" key="3">
    <source>
        <dbReference type="ARBA" id="ARBA00022448"/>
    </source>
</evidence>
<dbReference type="RefSeq" id="XP_026686744.1">
    <property type="nucleotide sequence ID" value="XM_026830943.1"/>
</dbReference>
<dbReference type="Gene3D" id="1.20.120.1770">
    <property type="match status" value="1"/>
</dbReference>
<dbReference type="FunFam" id="1.20.120.1770:FF:000001">
    <property type="entry name" value="Cytochrome b reductase 1"/>
    <property type="match status" value="1"/>
</dbReference>
<name>A0A1S3DJ08_DIACI</name>
<dbReference type="Proteomes" id="UP000079169">
    <property type="component" value="Unplaced"/>
</dbReference>
<reference evidence="14" key="1">
    <citation type="submission" date="2023-09" db="UniProtKB">
        <authorList>
            <consortium name="RefSeq"/>
        </authorList>
    </citation>
    <scope>IDENTIFICATION</scope>
</reference>
<comment type="subcellular location">
    <subcellularLocation>
        <location evidence="2">Membrane</location>
        <topology evidence="2">Multi-pass membrane protein</topology>
    </subcellularLocation>
</comment>
<protein>
    <submittedName>
        <fullName evidence="14 15">Cytochrome b561-like isoform X1</fullName>
    </submittedName>
</protein>
<evidence type="ECO:0000313" key="14">
    <source>
        <dbReference type="RefSeq" id="XP_008482738.1"/>
    </source>
</evidence>
<dbReference type="GeneID" id="103519426"/>
<dbReference type="GO" id="GO:0016020">
    <property type="term" value="C:membrane"/>
    <property type="evidence" value="ECO:0007669"/>
    <property type="project" value="UniProtKB-SubCell"/>
</dbReference>
<keyword evidence="5 11" id="KW-0812">Transmembrane</keyword>
<feature type="transmembrane region" description="Helical" evidence="11">
    <location>
        <begin position="179"/>
        <end position="200"/>
    </location>
</feature>
<dbReference type="PROSITE" id="PS50939">
    <property type="entry name" value="CYTOCHROME_B561"/>
    <property type="match status" value="1"/>
</dbReference>
<evidence type="ECO:0000259" key="12">
    <source>
        <dbReference type="PROSITE" id="PS50939"/>
    </source>
</evidence>
<evidence type="ECO:0000256" key="7">
    <source>
        <dbReference type="ARBA" id="ARBA00022982"/>
    </source>
</evidence>
<evidence type="ECO:0000313" key="15">
    <source>
        <dbReference type="RefSeq" id="XP_026686744.1"/>
    </source>
</evidence>
<feature type="domain" description="Cytochrome b561" evidence="12">
    <location>
        <begin position="37"/>
        <end position="241"/>
    </location>
</feature>
<evidence type="ECO:0000256" key="2">
    <source>
        <dbReference type="ARBA" id="ARBA00004141"/>
    </source>
</evidence>
<evidence type="ECO:0000256" key="9">
    <source>
        <dbReference type="ARBA" id="ARBA00023004"/>
    </source>
</evidence>